<keyword evidence="7" id="KW-0963">Cytoplasm</keyword>
<comment type="similarity">
    <text evidence="4">Belongs to the peptidase M49 family.</text>
</comment>
<feature type="signal peptide" evidence="15">
    <location>
        <begin position="1"/>
        <end position="18"/>
    </location>
</feature>
<gene>
    <name evidence="16" type="ORF">QTO34_008373</name>
</gene>
<evidence type="ECO:0000313" key="17">
    <source>
        <dbReference type="Proteomes" id="UP001177744"/>
    </source>
</evidence>
<keyword evidence="15" id="KW-0732">Signal</keyword>
<evidence type="ECO:0000256" key="3">
    <source>
        <dbReference type="ARBA" id="ARBA00004496"/>
    </source>
</evidence>
<sequence length="476" mass="52387">MALLAVGLVLALLATDLAAPSGDTLLSAFSPFKQISGAQDKELGFRVHSGPAEPQQQMSGELGMVMAKCIGKRASPLPVRAALDGITLVSLVRQEHIVLLAFEKDKFLTPDFTSLDVLTFAGSGIPAGINIPNYDDLRQTEGFKNVSLGNVLAVAYATQREKLTFLEEEDKDLYIRWKEPSFDVQVGLHELLGHGSGKLFVQDEKGAFNFDQKTVINPETGEQIQSWYRSGETWDSKFSTIASSYEECRAESVGLYLCLHPQVLEIFGFEGADAEDVIYVNWLNMVRAGLLALEFYTPEASNWRQAHMQARFVILRVLLEAGEGLVTITPTTGSDGRPDARVRLDRSKIRPVGKPALERFLRRLQVLKSTGDVSGGRALYEGYAAVTDAPPECFLTLRDTVLLRKESRKLIVQPNTRLEGSEVQLLEYEASAAGLIRSFSERFPEDGPELEQVLTQLATADAQFWKGPCEAPSGQA</sequence>
<comment type="catalytic activity">
    <reaction evidence="1">
        <text>Release of an N-terminal dipeptide from a peptide comprising four or more residues, with broad specificity. Also acts on dipeptidyl 2-naphthylamides.</text>
        <dbReference type="EC" id="3.4.14.4"/>
    </reaction>
</comment>
<evidence type="ECO:0000256" key="13">
    <source>
        <dbReference type="ARBA" id="ARBA00031288"/>
    </source>
</evidence>
<dbReference type="InterPro" id="IPR039461">
    <property type="entry name" value="Peptidase_M49"/>
</dbReference>
<evidence type="ECO:0000256" key="11">
    <source>
        <dbReference type="ARBA" id="ARBA00022833"/>
    </source>
</evidence>
<comment type="caution">
    <text evidence="16">The sequence shown here is derived from an EMBL/GenBank/DDBJ whole genome shotgun (WGS) entry which is preliminary data.</text>
</comment>
<keyword evidence="10" id="KW-0378">Hydrolase</keyword>
<dbReference type="GO" id="GO:0008237">
    <property type="term" value="F:metallopeptidase activity"/>
    <property type="evidence" value="ECO:0007669"/>
    <property type="project" value="UniProtKB-KW"/>
</dbReference>
<evidence type="ECO:0000256" key="5">
    <source>
        <dbReference type="ARBA" id="ARBA00012063"/>
    </source>
</evidence>
<evidence type="ECO:0000256" key="6">
    <source>
        <dbReference type="ARBA" id="ARBA00022438"/>
    </source>
</evidence>
<dbReference type="GO" id="GO:0005737">
    <property type="term" value="C:cytoplasm"/>
    <property type="evidence" value="ECO:0007669"/>
    <property type="project" value="UniProtKB-SubCell"/>
</dbReference>
<protein>
    <recommendedName>
        <fullName evidence="5">dipeptidyl-peptidase III</fullName>
        <ecNumber evidence="5">3.4.14.4</ecNumber>
    </recommendedName>
    <alternativeName>
        <fullName evidence="13">Dipeptidyl aminopeptidase III</fullName>
    </alternativeName>
    <alternativeName>
        <fullName evidence="14">Dipeptidyl peptidase III</fullName>
    </alternativeName>
</protein>
<dbReference type="EMBL" id="JAULJE010000002">
    <property type="protein sequence ID" value="KAK1345908.1"/>
    <property type="molecule type" value="Genomic_DNA"/>
</dbReference>
<evidence type="ECO:0000256" key="8">
    <source>
        <dbReference type="ARBA" id="ARBA00022670"/>
    </source>
</evidence>
<dbReference type="GO" id="GO:0008239">
    <property type="term" value="F:dipeptidyl-peptidase activity"/>
    <property type="evidence" value="ECO:0007669"/>
    <property type="project" value="UniProtKB-EC"/>
</dbReference>
<evidence type="ECO:0000256" key="14">
    <source>
        <dbReference type="ARBA" id="ARBA00032119"/>
    </source>
</evidence>
<dbReference type="AlphaFoldDB" id="A0AA40IA60"/>
<keyword evidence="12" id="KW-0482">Metalloprotease</keyword>
<dbReference type="Gene3D" id="3.30.540.30">
    <property type="match status" value="1"/>
</dbReference>
<name>A0AA40IA60_CNENI</name>
<dbReference type="GO" id="GO:0006508">
    <property type="term" value="P:proteolysis"/>
    <property type="evidence" value="ECO:0007669"/>
    <property type="project" value="UniProtKB-KW"/>
</dbReference>
<evidence type="ECO:0000256" key="2">
    <source>
        <dbReference type="ARBA" id="ARBA00001947"/>
    </source>
</evidence>
<keyword evidence="11" id="KW-0862">Zinc</keyword>
<dbReference type="EC" id="3.4.14.4" evidence="5"/>
<evidence type="ECO:0000256" key="10">
    <source>
        <dbReference type="ARBA" id="ARBA00022801"/>
    </source>
</evidence>
<evidence type="ECO:0000256" key="12">
    <source>
        <dbReference type="ARBA" id="ARBA00023049"/>
    </source>
</evidence>
<accession>A0AA40IA60</accession>
<evidence type="ECO:0000256" key="4">
    <source>
        <dbReference type="ARBA" id="ARBA00010200"/>
    </source>
</evidence>
<proteinExistence type="inferred from homology"/>
<dbReference type="GO" id="GO:0046872">
    <property type="term" value="F:metal ion binding"/>
    <property type="evidence" value="ECO:0007669"/>
    <property type="project" value="UniProtKB-KW"/>
</dbReference>
<feature type="chain" id="PRO_5041249485" description="dipeptidyl-peptidase III" evidence="15">
    <location>
        <begin position="19"/>
        <end position="476"/>
    </location>
</feature>
<reference evidence="16" key="1">
    <citation type="submission" date="2023-06" db="EMBL/GenBank/DDBJ databases">
        <title>Reference genome for the Northern bat (Eptesicus nilssonii), a most northern bat species.</title>
        <authorList>
            <person name="Laine V.N."/>
            <person name="Pulliainen A.T."/>
            <person name="Lilley T.M."/>
        </authorList>
    </citation>
    <scope>NUCLEOTIDE SEQUENCE</scope>
    <source>
        <strain evidence="16">BLF_Eptnil</strain>
        <tissue evidence="16">Kidney</tissue>
    </source>
</reference>
<dbReference type="GO" id="GO:0004177">
    <property type="term" value="F:aminopeptidase activity"/>
    <property type="evidence" value="ECO:0007669"/>
    <property type="project" value="UniProtKB-KW"/>
</dbReference>
<dbReference type="PANTHER" id="PTHR23422:SF11">
    <property type="entry name" value="DIPEPTIDYL PEPTIDASE 3"/>
    <property type="match status" value="1"/>
</dbReference>
<dbReference type="FunFam" id="3.30.540.30:FF:000001">
    <property type="entry name" value="Dipeptidyl peptidase 3"/>
    <property type="match status" value="1"/>
</dbReference>
<evidence type="ECO:0000313" key="16">
    <source>
        <dbReference type="EMBL" id="KAK1345908.1"/>
    </source>
</evidence>
<evidence type="ECO:0000256" key="9">
    <source>
        <dbReference type="ARBA" id="ARBA00022723"/>
    </source>
</evidence>
<comment type="cofactor">
    <cofactor evidence="2">
        <name>Zn(2+)</name>
        <dbReference type="ChEBI" id="CHEBI:29105"/>
    </cofactor>
</comment>
<evidence type="ECO:0000256" key="1">
    <source>
        <dbReference type="ARBA" id="ARBA00001336"/>
    </source>
</evidence>
<keyword evidence="9" id="KW-0479">Metal-binding</keyword>
<dbReference type="Pfam" id="PF03571">
    <property type="entry name" value="Peptidase_M49"/>
    <property type="match status" value="1"/>
</dbReference>
<evidence type="ECO:0000256" key="7">
    <source>
        <dbReference type="ARBA" id="ARBA00022490"/>
    </source>
</evidence>
<dbReference type="PANTHER" id="PTHR23422">
    <property type="entry name" value="DIPEPTIDYL PEPTIDASE III-RELATED"/>
    <property type="match status" value="1"/>
</dbReference>
<keyword evidence="8" id="KW-0645">Protease</keyword>
<evidence type="ECO:0000256" key="15">
    <source>
        <dbReference type="SAM" id="SignalP"/>
    </source>
</evidence>
<comment type="subcellular location">
    <subcellularLocation>
        <location evidence="3">Cytoplasm</location>
    </subcellularLocation>
</comment>
<organism evidence="16 17">
    <name type="scientific">Cnephaeus nilssonii</name>
    <name type="common">Northern bat</name>
    <name type="synonym">Eptesicus nilssonii</name>
    <dbReference type="NCBI Taxonomy" id="3371016"/>
    <lineage>
        <taxon>Eukaryota</taxon>
        <taxon>Metazoa</taxon>
        <taxon>Chordata</taxon>
        <taxon>Craniata</taxon>
        <taxon>Vertebrata</taxon>
        <taxon>Euteleostomi</taxon>
        <taxon>Mammalia</taxon>
        <taxon>Eutheria</taxon>
        <taxon>Laurasiatheria</taxon>
        <taxon>Chiroptera</taxon>
        <taxon>Yangochiroptera</taxon>
        <taxon>Vespertilionidae</taxon>
        <taxon>Cnephaeus</taxon>
    </lineage>
</organism>
<dbReference type="Proteomes" id="UP001177744">
    <property type="component" value="Unassembled WGS sequence"/>
</dbReference>
<keyword evidence="17" id="KW-1185">Reference proteome</keyword>
<keyword evidence="6" id="KW-0031">Aminopeptidase</keyword>